<dbReference type="RefSeq" id="WP_115866186.1">
    <property type="nucleotide sequence ID" value="NZ_QREG01000001.1"/>
</dbReference>
<feature type="transmembrane region" description="Helical" evidence="1">
    <location>
        <begin position="65"/>
        <end position="91"/>
    </location>
</feature>
<feature type="transmembrane region" description="Helical" evidence="1">
    <location>
        <begin position="136"/>
        <end position="152"/>
    </location>
</feature>
<keyword evidence="1" id="KW-0472">Membrane</keyword>
<dbReference type="Proteomes" id="UP000256779">
    <property type="component" value="Unassembled WGS sequence"/>
</dbReference>
<protein>
    <submittedName>
        <fullName evidence="2">Uncharacterized protein</fullName>
    </submittedName>
</protein>
<sequence length="153" mass="16726">MYKYLPYLEKAFLATSALGFILQSMGIEITELLIIGLSGLAVSFFLNAHKPAEEPSSPSDEPKGFGHLLGFVILPKIAWISCAIATVGILFNIMQFGNDQGSTMLYIGGFNLLMISVILIAMNFTQGGLIHQMQPLLLRATPLMIIVGYLLFK</sequence>
<keyword evidence="3" id="KW-1185">Reference proteome</keyword>
<organism evidence="2 3">
    <name type="scientific">Marinoscillum furvescens DSM 4134</name>
    <dbReference type="NCBI Taxonomy" id="1122208"/>
    <lineage>
        <taxon>Bacteria</taxon>
        <taxon>Pseudomonadati</taxon>
        <taxon>Bacteroidota</taxon>
        <taxon>Cytophagia</taxon>
        <taxon>Cytophagales</taxon>
        <taxon>Reichenbachiellaceae</taxon>
        <taxon>Marinoscillum</taxon>
    </lineage>
</organism>
<comment type="caution">
    <text evidence="2">The sequence shown here is derived from an EMBL/GenBank/DDBJ whole genome shotgun (WGS) entry which is preliminary data.</text>
</comment>
<evidence type="ECO:0000313" key="3">
    <source>
        <dbReference type="Proteomes" id="UP000256779"/>
    </source>
</evidence>
<feature type="transmembrane region" description="Helical" evidence="1">
    <location>
        <begin position="103"/>
        <end position="124"/>
    </location>
</feature>
<evidence type="ECO:0000313" key="2">
    <source>
        <dbReference type="EMBL" id="REE05676.1"/>
    </source>
</evidence>
<feature type="transmembrane region" description="Helical" evidence="1">
    <location>
        <begin position="12"/>
        <end position="45"/>
    </location>
</feature>
<dbReference type="OrthoDB" id="9875804at2"/>
<keyword evidence="1" id="KW-0812">Transmembrane</keyword>
<keyword evidence="1" id="KW-1133">Transmembrane helix</keyword>
<reference evidence="2 3" key="1">
    <citation type="submission" date="2018-07" db="EMBL/GenBank/DDBJ databases">
        <title>Genomic Encyclopedia of Type Strains, Phase IV (KMG-IV): sequencing the most valuable type-strain genomes for metagenomic binning, comparative biology and taxonomic classification.</title>
        <authorList>
            <person name="Goeker M."/>
        </authorList>
    </citation>
    <scope>NUCLEOTIDE SEQUENCE [LARGE SCALE GENOMIC DNA]</scope>
    <source>
        <strain evidence="2 3">DSM 4134</strain>
    </source>
</reference>
<accession>A0A3D9LJ43</accession>
<name>A0A3D9LJ43_MARFU</name>
<gene>
    <name evidence="2" type="ORF">C7460_101193</name>
</gene>
<proteinExistence type="predicted"/>
<evidence type="ECO:0000256" key="1">
    <source>
        <dbReference type="SAM" id="Phobius"/>
    </source>
</evidence>
<dbReference type="AlphaFoldDB" id="A0A3D9LJ43"/>
<dbReference type="EMBL" id="QREG01000001">
    <property type="protein sequence ID" value="REE05676.1"/>
    <property type="molecule type" value="Genomic_DNA"/>
</dbReference>